<proteinExistence type="predicted"/>
<keyword evidence="3" id="KW-1185">Reference proteome</keyword>
<keyword evidence="1" id="KW-0812">Transmembrane</keyword>
<dbReference type="EMBL" id="CP023692">
    <property type="protein sequence ID" value="QEV45242.1"/>
    <property type="molecule type" value="Genomic_DNA"/>
</dbReference>
<evidence type="ECO:0000313" key="3">
    <source>
        <dbReference type="Proteomes" id="UP000325563"/>
    </source>
</evidence>
<name>A0A5J6J5K5_STRVI</name>
<dbReference type="KEGG" id="svn:CP980_09320"/>
<protein>
    <submittedName>
        <fullName evidence="2">Uncharacterized protein</fullName>
    </submittedName>
</protein>
<keyword evidence="1" id="KW-1133">Transmembrane helix</keyword>
<gene>
    <name evidence="2" type="ORF">CP980_09320</name>
</gene>
<accession>A0A5J6J5K5</accession>
<feature type="transmembrane region" description="Helical" evidence="1">
    <location>
        <begin position="78"/>
        <end position="101"/>
    </location>
</feature>
<sequence length="104" mass="10931">MYFEPENPKKRIRNEGLAASVLGTIFFVIGVAGGGVGLLLIGILCAAAGATTLKITEMGTVWVGLSDEERAAAWPGRVAGWVPLACVVIWIGLMAFVGNMVGRR</sequence>
<feature type="transmembrane region" description="Helical" evidence="1">
    <location>
        <begin position="21"/>
        <end position="50"/>
    </location>
</feature>
<evidence type="ECO:0000313" key="2">
    <source>
        <dbReference type="EMBL" id="QEV45242.1"/>
    </source>
</evidence>
<evidence type="ECO:0000256" key="1">
    <source>
        <dbReference type="SAM" id="Phobius"/>
    </source>
</evidence>
<reference evidence="2 3" key="1">
    <citation type="submission" date="2017-09" db="EMBL/GenBank/DDBJ databases">
        <authorList>
            <person name="Lee N."/>
            <person name="Cho B.-K."/>
        </authorList>
    </citation>
    <scope>NUCLEOTIDE SEQUENCE [LARGE SCALE GENOMIC DNA]</scope>
    <source>
        <strain evidence="2 3">ATCC 27476</strain>
    </source>
</reference>
<organism evidence="2 3">
    <name type="scientific">Streptomyces vinaceus</name>
    <dbReference type="NCBI Taxonomy" id="1960"/>
    <lineage>
        <taxon>Bacteria</taxon>
        <taxon>Bacillati</taxon>
        <taxon>Actinomycetota</taxon>
        <taxon>Actinomycetes</taxon>
        <taxon>Kitasatosporales</taxon>
        <taxon>Streptomycetaceae</taxon>
        <taxon>Streptomyces</taxon>
    </lineage>
</organism>
<keyword evidence="1" id="KW-0472">Membrane</keyword>
<dbReference type="Proteomes" id="UP000325563">
    <property type="component" value="Chromosome"/>
</dbReference>
<dbReference type="AlphaFoldDB" id="A0A5J6J5K5"/>